<reference evidence="9" key="1">
    <citation type="submission" date="2022-07" db="EMBL/GenBank/DDBJ databases">
        <authorList>
            <person name="Macas J."/>
            <person name="Novak P."/>
            <person name="Neumann P."/>
        </authorList>
    </citation>
    <scope>NUCLEOTIDE SEQUENCE</scope>
</reference>
<feature type="domain" description="Amino acid transporter transmembrane" evidence="8">
    <location>
        <begin position="29"/>
        <end position="312"/>
    </location>
</feature>
<evidence type="ECO:0000256" key="5">
    <source>
        <dbReference type="ARBA" id="ARBA00022989"/>
    </source>
</evidence>
<dbReference type="GO" id="GO:0006865">
    <property type="term" value="P:amino acid transport"/>
    <property type="evidence" value="ECO:0007669"/>
    <property type="project" value="UniProtKB-KW"/>
</dbReference>
<feature type="transmembrane region" description="Helical" evidence="7">
    <location>
        <begin position="255"/>
        <end position="278"/>
    </location>
</feature>
<keyword evidence="4" id="KW-0029">Amino-acid transport</keyword>
<dbReference type="InterPro" id="IPR013057">
    <property type="entry name" value="AA_transpt_TM"/>
</dbReference>
<evidence type="ECO:0000256" key="2">
    <source>
        <dbReference type="ARBA" id="ARBA00022448"/>
    </source>
</evidence>
<evidence type="ECO:0000256" key="3">
    <source>
        <dbReference type="ARBA" id="ARBA00022692"/>
    </source>
</evidence>
<dbReference type="PANTHER" id="PTHR48017">
    <property type="entry name" value="OS05G0424000 PROTEIN-RELATED"/>
    <property type="match status" value="1"/>
</dbReference>
<keyword evidence="5 7" id="KW-1133">Transmembrane helix</keyword>
<evidence type="ECO:0000256" key="1">
    <source>
        <dbReference type="ARBA" id="ARBA00004370"/>
    </source>
</evidence>
<keyword evidence="6 7" id="KW-0472">Membrane</keyword>
<evidence type="ECO:0000256" key="7">
    <source>
        <dbReference type="SAM" id="Phobius"/>
    </source>
</evidence>
<dbReference type="Proteomes" id="UP001152523">
    <property type="component" value="Unassembled WGS sequence"/>
</dbReference>
<feature type="transmembrane region" description="Helical" evidence="7">
    <location>
        <begin position="121"/>
        <end position="142"/>
    </location>
</feature>
<gene>
    <name evidence="9" type="ORF">CEPIT_LOCUS15623</name>
</gene>
<evidence type="ECO:0000256" key="6">
    <source>
        <dbReference type="ARBA" id="ARBA00023136"/>
    </source>
</evidence>
<feature type="transmembrane region" description="Helical" evidence="7">
    <location>
        <begin position="99"/>
        <end position="115"/>
    </location>
</feature>
<sequence>MGIRDEGGSGSSHGDGEIEIPETAHQVSNDSWFQVGVVLSTGINSAYALGYAGAIMVPLGWVGGVVGLILSTAISLYASTLIAKLHELGGKRHIRYRDLAGFIYGPTVYSLVWALQSANLFLINTGYVILGGQALKAFYVLFRDDHVMKLPYFIIIAGVACLLFAVAIPHLSALRIWLGVSAFLSLVYLLATFVLSIKDGVNAPPRDYNIPGTTIGKIFTTIGAAGNVVFAFNSGMIPEIQATVKEPAVRNMMKALYFQFTVGVMPMLAVTFVGYWAYGSSSSAYLLNNVHGPVWLKAFANICAFLQAIISLHDLTHVTLLPHHSFTCIHYRYLQARHTNIWTQNMG</sequence>
<keyword evidence="2" id="KW-0813">Transport</keyword>
<dbReference type="AlphaFoldDB" id="A0AAV0DKS0"/>
<feature type="transmembrane region" description="Helical" evidence="7">
    <location>
        <begin position="149"/>
        <end position="168"/>
    </location>
</feature>
<evidence type="ECO:0000259" key="8">
    <source>
        <dbReference type="Pfam" id="PF01490"/>
    </source>
</evidence>
<keyword evidence="3 7" id="KW-0812">Transmembrane</keyword>
<feature type="transmembrane region" description="Helical" evidence="7">
    <location>
        <begin position="174"/>
        <end position="197"/>
    </location>
</feature>
<feature type="transmembrane region" description="Helical" evidence="7">
    <location>
        <begin position="48"/>
        <end position="78"/>
    </location>
</feature>
<dbReference type="GO" id="GO:0016020">
    <property type="term" value="C:membrane"/>
    <property type="evidence" value="ECO:0007669"/>
    <property type="project" value="UniProtKB-SubCell"/>
</dbReference>
<evidence type="ECO:0000256" key="4">
    <source>
        <dbReference type="ARBA" id="ARBA00022970"/>
    </source>
</evidence>
<dbReference type="Pfam" id="PF01490">
    <property type="entry name" value="Aa_trans"/>
    <property type="match status" value="1"/>
</dbReference>
<organism evidence="9 10">
    <name type="scientific">Cuscuta epithymum</name>
    <dbReference type="NCBI Taxonomy" id="186058"/>
    <lineage>
        <taxon>Eukaryota</taxon>
        <taxon>Viridiplantae</taxon>
        <taxon>Streptophyta</taxon>
        <taxon>Embryophyta</taxon>
        <taxon>Tracheophyta</taxon>
        <taxon>Spermatophyta</taxon>
        <taxon>Magnoliopsida</taxon>
        <taxon>eudicotyledons</taxon>
        <taxon>Gunneridae</taxon>
        <taxon>Pentapetalae</taxon>
        <taxon>asterids</taxon>
        <taxon>lamiids</taxon>
        <taxon>Solanales</taxon>
        <taxon>Convolvulaceae</taxon>
        <taxon>Cuscuteae</taxon>
        <taxon>Cuscuta</taxon>
        <taxon>Cuscuta subgen. Cuscuta</taxon>
    </lineage>
</organism>
<proteinExistence type="predicted"/>
<comment type="caution">
    <text evidence="9">The sequence shown here is derived from an EMBL/GenBank/DDBJ whole genome shotgun (WGS) entry which is preliminary data.</text>
</comment>
<accession>A0AAV0DKS0</accession>
<keyword evidence="10" id="KW-1185">Reference proteome</keyword>
<comment type="subcellular location">
    <subcellularLocation>
        <location evidence="1">Membrane</location>
    </subcellularLocation>
</comment>
<dbReference type="EMBL" id="CAMAPF010000111">
    <property type="protein sequence ID" value="CAH9101438.1"/>
    <property type="molecule type" value="Genomic_DNA"/>
</dbReference>
<protein>
    <recommendedName>
        <fullName evidence="8">Amino acid transporter transmembrane domain-containing protein</fullName>
    </recommendedName>
</protein>
<evidence type="ECO:0000313" key="9">
    <source>
        <dbReference type="EMBL" id="CAH9101438.1"/>
    </source>
</evidence>
<evidence type="ECO:0000313" key="10">
    <source>
        <dbReference type="Proteomes" id="UP001152523"/>
    </source>
</evidence>
<name>A0AAV0DKS0_9ASTE</name>